<dbReference type="Proteomes" id="UP001176517">
    <property type="component" value="Unassembled WGS sequence"/>
</dbReference>
<gene>
    <name evidence="2" type="ORF">OC846_003767</name>
</gene>
<evidence type="ECO:0000256" key="1">
    <source>
        <dbReference type="SAM" id="MobiDB-lite"/>
    </source>
</evidence>
<evidence type="ECO:0000313" key="2">
    <source>
        <dbReference type="EMBL" id="KAK0550217.1"/>
    </source>
</evidence>
<feature type="compositionally biased region" description="Basic and acidic residues" evidence="1">
    <location>
        <begin position="288"/>
        <end position="297"/>
    </location>
</feature>
<dbReference type="EMBL" id="JAPDMZ010000097">
    <property type="protein sequence ID" value="KAK0550217.1"/>
    <property type="molecule type" value="Genomic_DNA"/>
</dbReference>
<dbReference type="AlphaFoldDB" id="A0AAN6GRK5"/>
<sequence>MLKRFLLLGALLCALIGVVQAGLWAAALFWFGLAQFASTFHDLVANCDGLRSCLAGSIEALFYAGLTVTTGYKTQWKPFGARSMNNGVYHLYEPGHPDLRHKDFKAAGLTPLIDSITDGAKPFIHHLKPSHIGKEREATMIFHHKDGTKRQMLYHFNNETVTHQVLASWHSVKEDEDFVTHNIKREQVGINDGMGMAFHDMDGDDWRNVDQGRNDVAYWNTHTLDQMSNANADSFCMGFNDPNRNGEHVAAMRAQPANENTYGGVNFNNCGSDNFRRRRSGDQPRSGPVKDDRNDVLTKARASLKRKIGIDEKPP</sequence>
<comment type="caution">
    <text evidence="2">The sequence shown here is derived from an EMBL/GenBank/DDBJ whole genome shotgun (WGS) entry which is preliminary data.</text>
</comment>
<protein>
    <submittedName>
        <fullName evidence="2">Uncharacterized protein</fullName>
    </submittedName>
</protein>
<proteinExistence type="predicted"/>
<evidence type="ECO:0000313" key="3">
    <source>
        <dbReference type="Proteomes" id="UP001176517"/>
    </source>
</evidence>
<reference evidence="2" key="1">
    <citation type="journal article" date="2023" name="PhytoFront">
        <title>Draft Genome Resources of Seven Strains of Tilletia horrida, Causal Agent of Kernel Smut of Rice.</title>
        <authorList>
            <person name="Khanal S."/>
            <person name="Antony Babu S."/>
            <person name="Zhou X.G."/>
        </authorList>
    </citation>
    <scope>NUCLEOTIDE SEQUENCE</scope>
    <source>
        <strain evidence="2">TX6</strain>
    </source>
</reference>
<accession>A0AAN6GRK5</accession>
<organism evidence="2 3">
    <name type="scientific">Tilletia horrida</name>
    <dbReference type="NCBI Taxonomy" id="155126"/>
    <lineage>
        <taxon>Eukaryota</taxon>
        <taxon>Fungi</taxon>
        <taxon>Dikarya</taxon>
        <taxon>Basidiomycota</taxon>
        <taxon>Ustilaginomycotina</taxon>
        <taxon>Exobasidiomycetes</taxon>
        <taxon>Tilletiales</taxon>
        <taxon>Tilletiaceae</taxon>
        <taxon>Tilletia</taxon>
    </lineage>
</organism>
<name>A0AAN6GRK5_9BASI</name>
<keyword evidence="3" id="KW-1185">Reference proteome</keyword>
<feature type="region of interest" description="Disordered" evidence="1">
    <location>
        <begin position="271"/>
        <end position="297"/>
    </location>
</feature>
<feature type="non-terminal residue" evidence="2">
    <location>
        <position position="315"/>
    </location>
</feature>